<evidence type="ECO:0000313" key="10">
    <source>
        <dbReference type="Proteomes" id="UP001228049"/>
    </source>
</evidence>
<dbReference type="AlphaFoldDB" id="A0AAD9BZ68"/>
<feature type="compositionally biased region" description="Pro residues" evidence="7">
    <location>
        <begin position="254"/>
        <end position="289"/>
    </location>
</feature>
<keyword evidence="1" id="KW-0479">Metal-binding</keyword>
<dbReference type="Proteomes" id="UP001228049">
    <property type="component" value="Unassembled WGS sequence"/>
</dbReference>
<name>A0AAD9BZ68_DISEL</name>
<evidence type="ECO:0000256" key="1">
    <source>
        <dbReference type="ARBA" id="ARBA00022723"/>
    </source>
</evidence>
<gene>
    <name evidence="9" type="ORF">KUDE01_010287</name>
</gene>
<dbReference type="PANTHER" id="PTHR14398">
    <property type="entry name" value="RNA RECOGNITION RRM/RNP DOMAIN"/>
    <property type="match status" value="1"/>
</dbReference>
<dbReference type="EMBL" id="JASDAP010000015">
    <property type="protein sequence ID" value="KAK1891459.1"/>
    <property type="molecule type" value="Genomic_DNA"/>
</dbReference>
<keyword evidence="4" id="KW-0694">RNA-binding</keyword>
<organism evidence="9 10">
    <name type="scientific">Dissostichus eleginoides</name>
    <name type="common">Patagonian toothfish</name>
    <name type="synonym">Dissostichus amissus</name>
    <dbReference type="NCBI Taxonomy" id="100907"/>
    <lineage>
        <taxon>Eukaryota</taxon>
        <taxon>Metazoa</taxon>
        <taxon>Chordata</taxon>
        <taxon>Craniata</taxon>
        <taxon>Vertebrata</taxon>
        <taxon>Euteleostomi</taxon>
        <taxon>Actinopterygii</taxon>
        <taxon>Neopterygii</taxon>
        <taxon>Teleostei</taxon>
        <taxon>Neoteleostei</taxon>
        <taxon>Acanthomorphata</taxon>
        <taxon>Eupercaria</taxon>
        <taxon>Perciformes</taxon>
        <taxon>Notothenioidei</taxon>
        <taxon>Nototheniidae</taxon>
        <taxon>Dissostichus</taxon>
    </lineage>
</organism>
<evidence type="ECO:0000256" key="6">
    <source>
        <dbReference type="ARBA" id="ARBA00043866"/>
    </source>
</evidence>
<dbReference type="InterPro" id="IPR045137">
    <property type="entry name" value="RBM26/27"/>
</dbReference>
<dbReference type="GO" id="GO:0003723">
    <property type="term" value="F:RNA binding"/>
    <property type="evidence" value="ECO:0007669"/>
    <property type="project" value="UniProtKB-KW"/>
</dbReference>
<keyword evidence="10" id="KW-1185">Reference proteome</keyword>
<feature type="region of interest" description="Disordered" evidence="7">
    <location>
        <begin position="76"/>
        <end position="182"/>
    </location>
</feature>
<reference evidence="9" key="1">
    <citation type="submission" date="2023-04" db="EMBL/GenBank/DDBJ databases">
        <title>Chromosome-level genome of Chaenocephalus aceratus.</title>
        <authorList>
            <person name="Park H."/>
        </authorList>
    </citation>
    <scope>NUCLEOTIDE SEQUENCE</scope>
    <source>
        <strain evidence="9">DE</strain>
        <tissue evidence="9">Muscle</tissue>
    </source>
</reference>
<feature type="domain" description="PWI" evidence="8">
    <location>
        <begin position="7"/>
        <end position="72"/>
    </location>
</feature>
<protein>
    <submittedName>
        <fullName evidence="9">RNA-binding protein 26</fullName>
    </submittedName>
</protein>
<evidence type="ECO:0000256" key="7">
    <source>
        <dbReference type="SAM" id="MobiDB-lite"/>
    </source>
</evidence>
<evidence type="ECO:0000256" key="2">
    <source>
        <dbReference type="ARBA" id="ARBA00022771"/>
    </source>
</evidence>
<dbReference type="Pfam" id="PF01480">
    <property type="entry name" value="PWI"/>
    <property type="match status" value="1"/>
</dbReference>
<keyword evidence="5" id="KW-0175">Coiled coil</keyword>
<dbReference type="FunFam" id="1.20.1390.10:FF:000001">
    <property type="entry name" value="RNA-binding protein 26 isoform X2"/>
    <property type="match status" value="1"/>
</dbReference>
<dbReference type="PANTHER" id="PTHR14398:SF2">
    <property type="entry name" value="RNA-BINDING PROTEIN 26"/>
    <property type="match status" value="1"/>
</dbReference>
<comment type="function">
    <text evidence="6">May be involved in the turnover of nuclear polyadenylated (pA+) RNA.</text>
</comment>
<feature type="compositionally biased region" description="Basic and acidic residues" evidence="7">
    <location>
        <begin position="125"/>
        <end position="167"/>
    </location>
</feature>
<feature type="compositionally biased region" description="Basic and acidic residues" evidence="7">
    <location>
        <begin position="295"/>
        <end position="305"/>
    </location>
</feature>
<evidence type="ECO:0000259" key="8">
    <source>
        <dbReference type="Pfam" id="PF01480"/>
    </source>
</evidence>
<keyword evidence="3" id="KW-0862">Zinc</keyword>
<dbReference type="GO" id="GO:0005634">
    <property type="term" value="C:nucleus"/>
    <property type="evidence" value="ECO:0007669"/>
    <property type="project" value="TreeGrafter"/>
</dbReference>
<sequence>MIIENLDALKTWLSETLEPICDADPSALAKYVVALVKKDKSEKELKALCIDQLDVFLQKETQPFVDKLFEAIDNKNYLPQPEQPSTLIKVEKDEQKKDETNREDDREKKVPRRVNHSPPQSSSRYSRDISSRRGDDRKRDDRSRKREYDRSRTRSKSRERDSGKLKLDLAPVRPEGGDGYTPAALVPTATTSHFPVPTLSSTITVIAPTHHHSNNTTESWSDFRPGPPVDRVLFNRGPPPQQRKRCRDYDGVDTPPPPGLPPPPPLMNPPPVNLRPPVPPPGSLPPSLPPVAARSEQEKKEKRTEGTYLVNS</sequence>
<evidence type="ECO:0000313" key="9">
    <source>
        <dbReference type="EMBL" id="KAK1891459.1"/>
    </source>
</evidence>
<dbReference type="InterPro" id="IPR002483">
    <property type="entry name" value="PWI_dom"/>
</dbReference>
<accession>A0AAD9BZ68</accession>
<evidence type="ECO:0000256" key="4">
    <source>
        <dbReference type="ARBA" id="ARBA00022884"/>
    </source>
</evidence>
<feature type="region of interest" description="Disordered" evidence="7">
    <location>
        <begin position="213"/>
        <end position="312"/>
    </location>
</feature>
<proteinExistence type="predicted"/>
<dbReference type="Gene3D" id="1.20.1390.10">
    <property type="entry name" value="PWI domain"/>
    <property type="match status" value="1"/>
</dbReference>
<feature type="compositionally biased region" description="Basic and acidic residues" evidence="7">
    <location>
        <begin position="89"/>
        <end position="108"/>
    </location>
</feature>
<dbReference type="GO" id="GO:0008270">
    <property type="term" value="F:zinc ion binding"/>
    <property type="evidence" value="ECO:0007669"/>
    <property type="project" value="UniProtKB-KW"/>
</dbReference>
<keyword evidence="2" id="KW-0863">Zinc-finger</keyword>
<evidence type="ECO:0000256" key="5">
    <source>
        <dbReference type="ARBA" id="ARBA00023054"/>
    </source>
</evidence>
<comment type="caution">
    <text evidence="9">The sequence shown here is derived from an EMBL/GenBank/DDBJ whole genome shotgun (WGS) entry which is preliminary data.</text>
</comment>
<evidence type="ECO:0000256" key="3">
    <source>
        <dbReference type="ARBA" id="ARBA00022833"/>
    </source>
</evidence>